<protein>
    <submittedName>
        <fullName evidence="1">Uncharacterized protein</fullName>
    </submittedName>
</protein>
<name>A0A0E9PJ62_ANGAN</name>
<dbReference type="EMBL" id="GBXM01103921">
    <property type="protein sequence ID" value="JAH04656.1"/>
    <property type="molecule type" value="Transcribed_RNA"/>
</dbReference>
<reference evidence="1" key="2">
    <citation type="journal article" date="2015" name="Fish Shellfish Immunol.">
        <title>Early steps in the European eel (Anguilla anguilla)-Vibrio vulnificus interaction in the gills: Role of the RtxA13 toxin.</title>
        <authorList>
            <person name="Callol A."/>
            <person name="Pajuelo D."/>
            <person name="Ebbesson L."/>
            <person name="Teles M."/>
            <person name="MacKenzie S."/>
            <person name="Amaro C."/>
        </authorList>
    </citation>
    <scope>NUCLEOTIDE SEQUENCE</scope>
</reference>
<organism evidence="1">
    <name type="scientific">Anguilla anguilla</name>
    <name type="common">European freshwater eel</name>
    <name type="synonym">Muraena anguilla</name>
    <dbReference type="NCBI Taxonomy" id="7936"/>
    <lineage>
        <taxon>Eukaryota</taxon>
        <taxon>Metazoa</taxon>
        <taxon>Chordata</taxon>
        <taxon>Craniata</taxon>
        <taxon>Vertebrata</taxon>
        <taxon>Euteleostomi</taxon>
        <taxon>Actinopterygii</taxon>
        <taxon>Neopterygii</taxon>
        <taxon>Teleostei</taxon>
        <taxon>Anguilliformes</taxon>
        <taxon>Anguillidae</taxon>
        <taxon>Anguilla</taxon>
    </lineage>
</organism>
<accession>A0A0E9PJ62</accession>
<dbReference type="AlphaFoldDB" id="A0A0E9PJ62"/>
<proteinExistence type="predicted"/>
<reference evidence="1" key="1">
    <citation type="submission" date="2014-11" db="EMBL/GenBank/DDBJ databases">
        <authorList>
            <person name="Amaro Gonzalez C."/>
        </authorList>
    </citation>
    <scope>NUCLEOTIDE SEQUENCE</scope>
</reference>
<sequence length="38" mass="4370">MWDPTKLNFPFLWEAPCLLWGVPTPPHQPPLNLSPETV</sequence>
<evidence type="ECO:0000313" key="1">
    <source>
        <dbReference type="EMBL" id="JAH04656.1"/>
    </source>
</evidence>